<evidence type="ECO:0000313" key="1">
    <source>
        <dbReference type="EMBL" id="SFQ65387.1"/>
    </source>
</evidence>
<dbReference type="EMBL" id="FOXV01000016">
    <property type="protein sequence ID" value="SFQ65387.1"/>
    <property type="molecule type" value="Genomic_DNA"/>
</dbReference>
<dbReference type="AlphaFoldDB" id="A0A1I6AA03"/>
<keyword evidence="2" id="KW-1185">Reference proteome</keyword>
<organism evidence="1 2">
    <name type="scientific">Roseivivax halotolerans</name>
    <dbReference type="NCBI Taxonomy" id="93684"/>
    <lineage>
        <taxon>Bacteria</taxon>
        <taxon>Pseudomonadati</taxon>
        <taxon>Pseudomonadota</taxon>
        <taxon>Alphaproteobacteria</taxon>
        <taxon>Rhodobacterales</taxon>
        <taxon>Roseobacteraceae</taxon>
        <taxon>Roseivivax</taxon>
    </lineage>
</organism>
<protein>
    <submittedName>
        <fullName evidence="1">Uncharacterized protein</fullName>
    </submittedName>
</protein>
<gene>
    <name evidence="1" type="ORF">SAMN05421853_11651</name>
</gene>
<proteinExistence type="predicted"/>
<name>A0A1I6AA03_9RHOB</name>
<reference evidence="2" key="1">
    <citation type="submission" date="2016-10" db="EMBL/GenBank/DDBJ databases">
        <authorList>
            <person name="Varghese N."/>
            <person name="Submissions S."/>
        </authorList>
    </citation>
    <scope>NUCLEOTIDE SEQUENCE [LARGE SCALE GENOMIC DNA]</scope>
    <source>
        <strain evidence="2">JCM 10271</strain>
    </source>
</reference>
<dbReference type="Proteomes" id="UP000243106">
    <property type="component" value="Unassembled WGS sequence"/>
</dbReference>
<accession>A0A1I6AA03</accession>
<evidence type="ECO:0000313" key="2">
    <source>
        <dbReference type="Proteomes" id="UP000243106"/>
    </source>
</evidence>
<sequence length="122" mass="13577">MGLDVDFLDGESREEILYLRKPEVFFIALGTKQGEIVEEPYSDFWVYEEDLAETASELAGRGAKYQKASSELPSLREIETALNDLSPSEADARSELDDALLIALVLQAYVEKNGKIICAWSA</sequence>
<dbReference type="RefSeq" id="WP_093015130.1">
    <property type="nucleotide sequence ID" value="NZ_FOXV01000016.1"/>
</dbReference>